<keyword evidence="2" id="KW-0812">Transmembrane</keyword>
<gene>
    <name evidence="3" type="ORF">ANG5_0292</name>
</gene>
<dbReference type="CDD" id="cd16427">
    <property type="entry name" value="TraM-like"/>
    <property type="match status" value="1"/>
</dbReference>
<name>U2ZEL8_STRCV</name>
<evidence type="ECO:0000256" key="2">
    <source>
        <dbReference type="SAM" id="Phobius"/>
    </source>
</evidence>
<keyword evidence="2" id="KW-1133">Transmembrane helix</keyword>
<reference evidence="3 4" key="1">
    <citation type="submission" date="2013-09" db="EMBL/GenBank/DDBJ databases">
        <title>Genome Sequences of seven clinical isolates and type strains of anginosus group streptococci.</title>
        <authorList>
            <person name="Maruyama F."/>
            <person name="Sakurai A."/>
            <person name="Ogura Y."/>
            <person name="Homma H."/>
            <person name="Takahashi N."/>
            <person name="Ohtsubo Y."/>
            <person name="Hoshino T."/>
            <person name="Okahashi N."/>
            <person name="Nakagawa I."/>
            <person name="Kimura S."/>
            <person name="Fujiwara T."/>
            <person name="Hayashi T."/>
            <person name="Shintani S."/>
        </authorList>
    </citation>
    <scope>NUCLEOTIDE SEQUENCE [LARGE SCALE GENOMIC DNA]</scope>
    <source>
        <strain evidence="4">CCUG46377</strain>
    </source>
</reference>
<feature type="region of interest" description="Disordered" evidence="1">
    <location>
        <begin position="92"/>
        <end position="126"/>
    </location>
</feature>
<keyword evidence="2" id="KW-0472">Membrane</keyword>
<evidence type="ECO:0000313" key="4">
    <source>
        <dbReference type="Proteomes" id="UP000016985"/>
    </source>
</evidence>
<comment type="caution">
    <text evidence="3">The sequence shown here is derived from an EMBL/GenBank/DDBJ whole genome shotgun (WGS) entry which is preliminary data.</text>
</comment>
<dbReference type="EMBL" id="BASX01000002">
    <property type="protein sequence ID" value="GAD43764.1"/>
    <property type="molecule type" value="Genomic_DNA"/>
</dbReference>
<feature type="compositionally biased region" description="Basic and acidic residues" evidence="1">
    <location>
        <begin position="102"/>
        <end position="113"/>
    </location>
</feature>
<accession>U2ZEL8</accession>
<dbReference type="AlphaFoldDB" id="U2ZEL8"/>
<dbReference type="Gene3D" id="3.10.450.540">
    <property type="match status" value="1"/>
</dbReference>
<keyword evidence="4" id="KW-1185">Reference proteome</keyword>
<dbReference type="Proteomes" id="UP000016985">
    <property type="component" value="Unassembled WGS sequence"/>
</dbReference>
<protein>
    <submittedName>
        <fullName evidence="3">Uncharacterized protein</fullName>
    </submittedName>
</protein>
<evidence type="ECO:0000313" key="3">
    <source>
        <dbReference type="EMBL" id="GAD43764.1"/>
    </source>
</evidence>
<sequence length="347" mass="39416">MVKVMFRITNIQTRVQETCTSRDELLSIINEQSVWAEDRSESVLLQLEQLAEDGSILDSITLSLPLQEIVEEALASFGLKREKKSFSLLQRNKSQKVVQRQEPTKEKEPELRKSMAAPPELFEPTPEAAKKELKSNPYRLELGKPAGGKEFTSSFPDPLELQEKVKVTEEAKIEQPSNSTMSKKTKTEKKTRFYERQFLWKLLALAAFGTAFVTLAYTQSQSQSQFQKVKQLEERIALQENQGRIEVVGRFFIANYFAGDSNRLKPFLAKDLKAEGVKAKSGQQVQSTIFESVSHSKKTFFITFIVTTKAEDGSVQTIRLTLPFQEDKQSTYGYVLNGQPKFSSFAE</sequence>
<organism evidence="3 4">
    <name type="scientific">Streptococcus constellatus subsp. pharyngis SK1060 = CCUG 46377</name>
    <dbReference type="NCBI Taxonomy" id="1035184"/>
    <lineage>
        <taxon>Bacteria</taxon>
        <taxon>Bacillati</taxon>
        <taxon>Bacillota</taxon>
        <taxon>Bacilli</taxon>
        <taxon>Lactobacillales</taxon>
        <taxon>Streptococcaceae</taxon>
        <taxon>Streptococcus</taxon>
        <taxon>Streptococcus anginosus group</taxon>
    </lineage>
</organism>
<feature type="transmembrane region" description="Helical" evidence="2">
    <location>
        <begin position="198"/>
        <end position="217"/>
    </location>
</feature>
<evidence type="ECO:0000256" key="1">
    <source>
        <dbReference type="SAM" id="MobiDB-lite"/>
    </source>
</evidence>
<proteinExistence type="predicted"/>